<proteinExistence type="predicted"/>
<dbReference type="GO" id="GO:0060070">
    <property type="term" value="P:canonical Wnt signaling pathway"/>
    <property type="evidence" value="ECO:0007669"/>
    <property type="project" value="TreeGrafter"/>
</dbReference>
<dbReference type="GO" id="GO:0005886">
    <property type="term" value="C:plasma membrane"/>
    <property type="evidence" value="ECO:0007669"/>
    <property type="project" value="TreeGrafter"/>
</dbReference>
<dbReference type="Pfam" id="PF00058">
    <property type="entry name" value="Ldl_recept_b"/>
    <property type="match status" value="1"/>
</dbReference>
<dbReference type="SMART" id="SM00135">
    <property type="entry name" value="LY"/>
    <property type="match status" value="1"/>
</dbReference>
<name>A0A4Y2IN27_ARAVE</name>
<evidence type="ECO:0000256" key="2">
    <source>
        <dbReference type="PROSITE-ProRule" id="PRU00461"/>
    </source>
</evidence>
<dbReference type="EMBL" id="BGPR01107084">
    <property type="protein sequence ID" value="GBM78386.1"/>
    <property type="molecule type" value="Genomic_DNA"/>
</dbReference>
<reference evidence="3 4" key="1">
    <citation type="journal article" date="2019" name="Sci. Rep.">
        <title>Orb-weaving spider Araneus ventricosus genome elucidates the spidroin gene catalogue.</title>
        <authorList>
            <person name="Kono N."/>
            <person name="Nakamura H."/>
            <person name="Ohtoshi R."/>
            <person name="Moran D.A.P."/>
            <person name="Shinohara A."/>
            <person name="Yoshida Y."/>
            <person name="Fujiwara M."/>
            <person name="Mori M."/>
            <person name="Tomita M."/>
            <person name="Arakawa K."/>
        </authorList>
    </citation>
    <scope>NUCLEOTIDE SEQUENCE [LARGE SCALE GENOMIC DNA]</scope>
</reference>
<evidence type="ECO:0000313" key="3">
    <source>
        <dbReference type="EMBL" id="GBM78386.1"/>
    </source>
</evidence>
<dbReference type="Proteomes" id="UP000499080">
    <property type="component" value="Unassembled WGS sequence"/>
</dbReference>
<dbReference type="SUPFAM" id="SSF63825">
    <property type="entry name" value="YWTD domain"/>
    <property type="match status" value="1"/>
</dbReference>
<comment type="caution">
    <text evidence="3">The sequence shown here is derived from an EMBL/GenBank/DDBJ whole genome shotgun (WGS) entry which is preliminary data.</text>
</comment>
<dbReference type="PANTHER" id="PTHR46513:SF13">
    <property type="entry name" value="EGF-LIKE DOMAIN-CONTAINING PROTEIN"/>
    <property type="match status" value="1"/>
</dbReference>
<organism evidence="3 4">
    <name type="scientific">Araneus ventricosus</name>
    <name type="common">Orbweaver spider</name>
    <name type="synonym">Epeira ventricosa</name>
    <dbReference type="NCBI Taxonomy" id="182803"/>
    <lineage>
        <taxon>Eukaryota</taxon>
        <taxon>Metazoa</taxon>
        <taxon>Ecdysozoa</taxon>
        <taxon>Arthropoda</taxon>
        <taxon>Chelicerata</taxon>
        <taxon>Arachnida</taxon>
        <taxon>Araneae</taxon>
        <taxon>Araneomorphae</taxon>
        <taxon>Entelegynae</taxon>
        <taxon>Araneoidea</taxon>
        <taxon>Araneidae</taxon>
        <taxon>Araneus</taxon>
    </lineage>
</organism>
<gene>
    <name evidence="3" type="ORF">AVEN_234077_1</name>
</gene>
<keyword evidence="1" id="KW-0245">EGF-like domain</keyword>
<dbReference type="GO" id="GO:0017147">
    <property type="term" value="F:Wnt-protein binding"/>
    <property type="evidence" value="ECO:0007669"/>
    <property type="project" value="TreeGrafter"/>
</dbReference>
<evidence type="ECO:0000256" key="1">
    <source>
        <dbReference type="ARBA" id="ARBA00022536"/>
    </source>
</evidence>
<dbReference type="OrthoDB" id="6408956at2759"/>
<feature type="repeat" description="LDL-receptor class B" evidence="2">
    <location>
        <begin position="17"/>
        <end position="59"/>
    </location>
</feature>
<dbReference type="InterPro" id="IPR050778">
    <property type="entry name" value="Cueball_EGF_LRP_Nidogen"/>
</dbReference>
<sequence length="60" mass="6496">VDDLVEPKSIAVDWVNNHIYWVDSGTDTISLATLDGTLRQTIISTSLDQPNDIAVDPEAG</sequence>
<dbReference type="AlphaFoldDB" id="A0A4Y2IN27"/>
<keyword evidence="4" id="KW-1185">Reference proteome</keyword>
<evidence type="ECO:0000313" key="4">
    <source>
        <dbReference type="Proteomes" id="UP000499080"/>
    </source>
</evidence>
<accession>A0A4Y2IN27</accession>
<feature type="non-terminal residue" evidence="3">
    <location>
        <position position="60"/>
    </location>
</feature>
<dbReference type="Gene3D" id="2.120.10.30">
    <property type="entry name" value="TolB, C-terminal domain"/>
    <property type="match status" value="1"/>
</dbReference>
<protein>
    <submittedName>
        <fullName evidence="3">Uncharacterized protein</fullName>
    </submittedName>
</protein>
<dbReference type="GO" id="GO:0042813">
    <property type="term" value="F:Wnt receptor activity"/>
    <property type="evidence" value="ECO:0007669"/>
    <property type="project" value="TreeGrafter"/>
</dbReference>
<dbReference type="InterPro" id="IPR000033">
    <property type="entry name" value="LDLR_classB_rpt"/>
</dbReference>
<dbReference type="PROSITE" id="PS51120">
    <property type="entry name" value="LDLRB"/>
    <property type="match status" value="1"/>
</dbReference>
<dbReference type="PANTHER" id="PTHR46513">
    <property type="entry name" value="VITELLOGENIN RECEPTOR-LIKE PROTEIN-RELATED-RELATED"/>
    <property type="match status" value="1"/>
</dbReference>
<feature type="non-terminal residue" evidence="3">
    <location>
        <position position="1"/>
    </location>
</feature>
<dbReference type="InterPro" id="IPR011042">
    <property type="entry name" value="6-blade_b-propeller_TolB-like"/>
</dbReference>